<dbReference type="AlphaFoldDB" id="A0A3P6TGE1"/>
<dbReference type="InterPro" id="IPR036179">
    <property type="entry name" value="Ig-like_dom_sf"/>
</dbReference>
<reference evidence="2 3" key="1">
    <citation type="submission" date="2018-11" db="EMBL/GenBank/DDBJ databases">
        <authorList>
            <consortium name="Pathogen Informatics"/>
        </authorList>
    </citation>
    <scope>NUCLEOTIDE SEQUENCE [LARGE SCALE GENOMIC DNA]</scope>
</reference>
<accession>A0A3P6TGE1</accession>
<name>A0A3P6TGE1_9BILA</name>
<dbReference type="EMBL" id="UYRT01035201">
    <property type="protein sequence ID" value="VDK79945.1"/>
    <property type="molecule type" value="Genomic_DNA"/>
</dbReference>
<evidence type="ECO:0000313" key="2">
    <source>
        <dbReference type="EMBL" id="VDK79945.1"/>
    </source>
</evidence>
<organism evidence="2 3">
    <name type="scientific">Gongylonema pulchrum</name>
    <dbReference type="NCBI Taxonomy" id="637853"/>
    <lineage>
        <taxon>Eukaryota</taxon>
        <taxon>Metazoa</taxon>
        <taxon>Ecdysozoa</taxon>
        <taxon>Nematoda</taxon>
        <taxon>Chromadorea</taxon>
        <taxon>Rhabditida</taxon>
        <taxon>Spirurina</taxon>
        <taxon>Spiruromorpha</taxon>
        <taxon>Spiruroidea</taxon>
        <taxon>Gongylonematidae</taxon>
        <taxon>Gongylonema</taxon>
    </lineage>
</organism>
<dbReference type="InterPro" id="IPR007110">
    <property type="entry name" value="Ig-like_dom"/>
</dbReference>
<sequence length="142" mass="16071">MKEHPRRQLVLFTFTVVYSDKSEQFAYTSAHFHVIKLQPHETVTIKCHASLLGLGEAMDVEWWREDAVVPTANSTLSVLHDQDLGLYRCLADVAIVSVDLLDSYLVNSRVKRSGEMPSGKVLSSGIIVERMVPRHFIVHPKK</sequence>
<evidence type="ECO:0000313" key="3">
    <source>
        <dbReference type="Proteomes" id="UP000271098"/>
    </source>
</evidence>
<gene>
    <name evidence="2" type="ORF">GPUH_LOCUS9957</name>
</gene>
<dbReference type="OrthoDB" id="10012075at2759"/>
<dbReference type="Proteomes" id="UP000271098">
    <property type="component" value="Unassembled WGS sequence"/>
</dbReference>
<dbReference type="SUPFAM" id="SSF48726">
    <property type="entry name" value="Immunoglobulin"/>
    <property type="match status" value="1"/>
</dbReference>
<keyword evidence="3" id="KW-1185">Reference proteome</keyword>
<dbReference type="PROSITE" id="PS50835">
    <property type="entry name" value="IG_LIKE"/>
    <property type="match status" value="1"/>
</dbReference>
<proteinExistence type="predicted"/>
<evidence type="ECO:0000259" key="1">
    <source>
        <dbReference type="PROSITE" id="PS50835"/>
    </source>
</evidence>
<feature type="domain" description="Ig-like" evidence="1">
    <location>
        <begin position="41"/>
        <end position="99"/>
    </location>
</feature>
<protein>
    <recommendedName>
        <fullName evidence="1">Ig-like domain-containing protein</fullName>
    </recommendedName>
</protein>